<feature type="transmembrane region" description="Helical" evidence="1">
    <location>
        <begin position="46"/>
        <end position="65"/>
    </location>
</feature>
<keyword evidence="1" id="KW-1133">Transmembrane helix</keyword>
<keyword evidence="3" id="KW-1185">Reference proteome</keyword>
<keyword evidence="1" id="KW-0472">Membrane</keyword>
<organism evidence="2 3">
    <name type="scientific">Jeotgalibacillus proteolyticus</name>
    <dbReference type="NCBI Taxonomy" id="2082395"/>
    <lineage>
        <taxon>Bacteria</taxon>
        <taxon>Bacillati</taxon>
        <taxon>Bacillota</taxon>
        <taxon>Bacilli</taxon>
        <taxon>Bacillales</taxon>
        <taxon>Caryophanaceae</taxon>
        <taxon>Jeotgalibacillus</taxon>
    </lineage>
</organism>
<keyword evidence="1" id="KW-0812">Transmembrane</keyword>
<feature type="transmembrane region" description="Helical" evidence="1">
    <location>
        <begin position="7"/>
        <end position="26"/>
    </location>
</feature>
<name>A0A2S5GD23_9BACL</name>
<evidence type="ECO:0000313" key="3">
    <source>
        <dbReference type="Proteomes" id="UP000239047"/>
    </source>
</evidence>
<evidence type="ECO:0000313" key="2">
    <source>
        <dbReference type="EMBL" id="PPA70811.1"/>
    </source>
</evidence>
<feature type="transmembrane region" description="Helical" evidence="1">
    <location>
        <begin position="113"/>
        <end position="132"/>
    </location>
</feature>
<proteinExistence type="predicted"/>
<dbReference type="EMBL" id="PREZ01000003">
    <property type="protein sequence ID" value="PPA70811.1"/>
    <property type="molecule type" value="Genomic_DNA"/>
</dbReference>
<dbReference type="OrthoDB" id="2455358at2"/>
<reference evidence="2 3" key="1">
    <citation type="submission" date="2018-02" db="EMBL/GenBank/DDBJ databases">
        <title>Jeotgalibacillus proteolyticum sp. nov. a protease producing bacterium isolated from ocean sediments of Laizhou Bay.</title>
        <authorList>
            <person name="Li Y."/>
        </authorList>
    </citation>
    <scope>NUCLEOTIDE SEQUENCE [LARGE SCALE GENOMIC DNA]</scope>
    <source>
        <strain evidence="2 3">22-7</strain>
    </source>
</reference>
<dbReference type="Proteomes" id="UP000239047">
    <property type="component" value="Unassembled WGS sequence"/>
</dbReference>
<evidence type="ECO:0000256" key="1">
    <source>
        <dbReference type="SAM" id="Phobius"/>
    </source>
</evidence>
<protein>
    <submittedName>
        <fullName evidence="2">Uncharacterized protein</fullName>
    </submittedName>
</protein>
<sequence length="143" mass="16294">MHSRRSGYFFAFIWMLGLMALAFISYYFEQSIRLRAEETYEAAPLYWFNALLPFVFGLYISFLFVRIKSISLNVPILLFVTIPCLFLSFYSPVSVSYPVSWTVPSWLLELNTFGMLSLVGGLSLMVGLFGGAGKRKKPKTKEG</sequence>
<feature type="transmembrane region" description="Helical" evidence="1">
    <location>
        <begin position="72"/>
        <end position="93"/>
    </location>
</feature>
<dbReference type="AlphaFoldDB" id="A0A2S5GD23"/>
<gene>
    <name evidence="2" type="ORF">C4B60_08440</name>
</gene>
<comment type="caution">
    <text evidence="2">The sequence shown here is derived from an EMBL/GenBank/DDBJ whole genome shotgun (WGS) entry which is preliminary data.</text>
</comment>
<accession>A0A2S5GD23</accession>